<reference evidence="2 3" key="1">
    <citation type="journal article" date="2012" name="Science">
        <title>The Paleozoic origin of enzymatic lignin decomposition reconstructed from 31 fungal genomes.</title>
        <authorList>
            <person name="Floudas D."/>
            <person name="Binder M."/>
            <person name="Riley R."/>
            <person name="Barry K."/>
            <person name="Blanchette R.A."/>
            <person name="Henrissat B."/>
            <person name="Martinez A.T."/>
            <person name="Otillar R."/>
            <person name="Spatafora J.W."/>
            <person name="Yadav J.S."/>
            <person name="Aerts A."/>
            <person name="Benoit I."/>
            <person name="Boyd A."/>
            <person name="Carlson A."/>
            <person name="Copeland A."/>
            <person name="Coutinho P.M."/>
            <person name="de Vries R.P."/>
            <person name="Ferreira P."/>
            <person name="Findley K."/>
            <person name="Foster B."/>
            <person name="Gaskell J."/>
            <person name="Glotzer D."/>
            <person name="Gorecki P."/>
            <person name="Heitman J."/>
            <person name="Hesse C."/>
            <person name="Hori C."/>
            <person name="Igarashi K."/>
            <person name="Jurgens J.A."/>
            <person name="Kallen N."/>
            <person name="Kersten P."/>
            <person name="Kohler A."/>
            <person name="Kuees U."/>
            <person name="Kumar T.K.A."/>
            <person name="Kuo A."/>
            <person name="LaButti K."/>
            <person name="Larrondo L.F."/>
            <person name="Lindquist E."/>
            <person name="Ling A."/>
            <person name="Lombard V."/>
            <person name="Lucas S."/>
            <person name="Lundell T."/>
            <person name="Martin R."/>
            <person name="McLaughlin D.J."/>
            <person name="Morgenstern I."/>
            <person name="Morin E."/>
            <person name="Murat C."/>
            <person name="Nagy L.G."/>
            <person name="Nolan M."/>
            <person name="Ohm R.A."/>
            <person name="Patyshakuliyeva A."/>
            <person name="Rokas A."/>
            <person name="Ruiz-Duenas F.J."/>
            <person name="Sabat G."/>
            <person name="Salamov A."/>
            <person name="Samejima M."/>
            <person name="Schmutz J."/>
            <person name="Slot J.C."/>
            <person name="St John F."/>
            <person name="Stenlid J."/>
            <person name="Sun H."/>
            <person name="Sun S."/>
            <person name="Syed K."/>
            <person name="Tsang A."/>
            <person name="Wiebenga A."/>
            <person name="Young D."/>
            <person name="Pisabarro A."/>
            <person name="Eastwood D.C."/>
            <person name="Martin F."/>
            <person name="Cullen D."/>
            <person name="Grigoriev I.V."/>
            <person name="Hibbett D.S."/>
        </authorList>
    </citation>
    <scope>NUCLEOTIDE SEQUENCE</scope>
    <source>
        <strain evidence="3">FP-58527</strain>
    </source>
</reference>
<proteinExistence type="predicted"/>
<sequence length="121" mass="13217">MSAGAMQSKVGNPQVYEDGDQRPHGQHLDHAPGGKAAQHGHNIHDPKDSLTLNNRKDREEAEEREADRQAEAKTVTNPLAPASRQGHEPSRGAQIDAELQAEDEANLERKKQQKGSFGPNV</sequence>
<evidence type="ECO:0000313" key="3">
    <source>
        <dbReference type="Proteomes" id="UP000015241"/>
    </source>
</evidence>
<keyword evidence="3" id="KW-1185">Reference proteome</keyword>
<organism evidence="2 3">
    <name type="scientific">Fomitopsis schrenkii</name>
    <name type="common">Brown rot fungus</name>
    <dbReference type="NCBI Taxonomy" id="2126942"/>
    <lineage>
        <taxon>Eukaryota</taxon>
        <taxon>Fungi</taxon>
        <taxon>Dikarya</taxon>
        <taxon>Basidiomycota</taxon>
        <taxon>Agaricomycotina</taxon>
        <taxon>Agaricomycetes</taxon>
        <taxon>Polyporales</taxon>
        <taxon>Fomitopsis</taxon>
    </lineage>
</organism>
<feature type="region of interest" description="Disordered" evidence="1">
    <location>
        <begin position="1"/>
        <end position="121"/>
    </location>
</feature>
<dbReference type="OrthoDB" id="3358750at2759"/>
<gene>
    <name evidence="2" type="ORF">FOMPIDRAFT_1124588</name>
</gene>
<dbReference type="eggNOG" id="ENOG502T1VN">
    <property type="taxonomic scope" value="Eukaryota"/>
</dbReference>
<evidence type="ECO:0000313" key="2">
    <source>
        <dbReference type="EMBL" id="EPS99428.1"/>
    </source>
</evidence>
<feature type="compositionally biased region" description="Basic and acidic residues" evidence="1">
    <location>
        <begin position="42"/>
        <end position="71"/>
    </location>
</feature>
<accession>S8E7U6</accession>
<evidence type="ECO:0000256" key="1">
    <source>
        <dbReference type="SAM" id="MobiDB-lite"/>
    </source>
</evidence>
<name>S8E7U6_FOMSC</name>
<dbReference type="InParanoid" id="S8E7U6"/>
<dbReference type="AlphaFoldDB" id="S8E7U6"/>
<dbReference type="HOGENOM" id="CLU_135765_2_0_1"/>
<protein>
    <submittedName>
        <fullName evidence="2">Uncharacterized protein</fullName>
    </submittedName>
</protein>
<dbReference type="Proteomes" id="UP000015241">
    <property type="component" value="Unassembled WGS sequence"/>
</dbReference>
<dbReference type="PANTHER" id="PTHR39475:SF1">
    <property type="entry name" value="CONIDIATION-SPECIFIC PROTEIN 6"/>
    <property type="match status" value="1"/>
</dbReference>
<dbReference type="PANTHER" id="PTHR39475">
    <property type="entry name" value="CONIDIATION-SPECIFIC PROTEIN 6"/>
    <property type="match status" value="1"/>
</dbReference>
<feature type="compositionally biased region" description="Basic and acidic residues" evidence="1">
    <location>
        <begin position="19"/>
        <end position="32"/>
    </location>
</feature>
<dbReference type="EMBL" id="KE504157">
    <property type="protein sequence ID" value="EPS99428.1"/>
    <property type="molecule type" value="Genomic_DNA"/>
</dbReference>